<evidence type="ECO:0000256" key="5">
    <source>
        <dbReference type="ARBA" id="ARBA00022679"/>
    </source>
</evidence>
<evidence type="ECO:0000313" key="14">
    <source>
        <dbReference type="EMBL" id="KAG0576253.1"/>
    </source>
</evidence>
<dbReference type="EC" id="2.3.2.31" evidence="4"/>
<organism evidence="14 15">
    <name type="scientific">Ceratodon purpureus</name>
    <name type="common">Fire moss</name>
    <name type="synonym">Dicranum purpureum</name>
    <dbReference type="NCBI Taxonomy" id="3225"/>
    <lineage>
        <taxon>Eukaryota</taxon>
        <taxon>Viridiplantae</taxon>
        <taxon>Streptophyta</taxon>
        <taxon>Embryophyta</taxon>
        <taxon>Bryophyta</taxon>
        <taxon>Bryophytina</taxon>
        <taxon>Bryopsida</taxon>
        <taxon>Dicranidae</taxon>
        <taxon>Pseudoditrichales</taxon>
        <taxon>Ditrichaceae</taxon>
        <taxon>Ceratodon</taxon>
    </lineage>
</organism>
<keyword evidence="9" id="KW-0833">Ubl conjugation pathway</keyword>
<dbReference type="InterPro" id="IPR031127">
    <property type="entry name" value="E3_UB_ligase_RBR"/>
</dbReference>
<evidence type="ECO:0000256" key="11">
    <source>
        <dbReference type="PROSITE-ProRule" id="PRU00175"/>
    </source>
</evidence>
<reference evidence="14" key="1">
    <citation type="submission" date="2020-06" db="EMBL/GenBank/DDBJ databases">
        <title>WGS assembly of Ceratodon purpureus strain R40.</title>
        <authorList>
            <person name="Carey S.B."/>
            <person name="Jenkins J."/>
            <person name="Shu S."/>
            <person name="Lovell J.T."/>
            <person name="Sreedasyam A."/>
            <person name="Maumus F."/>
            <person name="Tiley G.P."/>
            <person name="Fernandez-Pozo N."/>
            <person name="Barry K."/>
            <person name="Chen C."/>
            <person name="Wang M."/>
            <person name="Lipzen A."/>
            <person name="Daum C."/>
            <person name="Saski C.A."/>
            <person name="Payton A.C."/>
            <person name="Mcbreen J.C."/>
            <person name="Conrad R.E."/>
            <person name="Kollar L.M."/>
            <person name="Olsson S."/>
            <person name="Huttunen S."/>
            <person name="Landis J.B."/>
            <person name="Wickett N.J."/>
            <person name="Johnson M.G."/>
            <person name="Rensing S.A."/>
            <person name="Grimwood J."/>
            <person name="Schmutz J."/>
            <person name="Mcdaniel S.F."/>
        </authorList>
    </citation>
    <scope>NUCLEOTIDE SEQUENCE</scope>
    <source>
        <strain evidence="14">R40</strain>
    </source>
</reference>
<feature type="domain" description="RING-type" evidence="12">
    <location>
        <begin position="104"/>
        <end position="151"/>
    </location>
</feature>
<evidence type="ECO:0000259" key="12">
    <source>
        <dbReference type="PROSITE" id="PS50089"/>
    </source>
</evidence>
<keyword evidence="8 11" id="KW-0863">Zinc-finger</keyword>
<dbReference type="Pfam" id="PF01485">
    <property type="entry name" value="IBR"/>
    <property type="match status" value="3"/>
</dbReference>
<dbReference type="Proteomes" id="UP000822688">
    <property type="component" value="Chromosome 5"/>
</dbReference>
<dbReference type="CDD" id="cd22584">
    <property type="entry name" value="Rcat_RBR_unk"/>
    <property type="match status" value="1"/>
</dbReference>
<evidence type="ECO:0000256" key="1">
    <source>
        <dbReference type="ARBA" id="ARBA00001798"/>
    </source>
</evidence>
<sequence length="570" mass="63728">MAGFFATDYFTRQAEMMQSALSDEDIAHQLNMLYLPPDAVHRLADVPNAYQAPVSSNRAGASSSTRRSEARYAGSSGLGVSKAEEDYLFVLGIYLKPIALEKECGLCKTTKPLTVFISTKDCDHEYCTECCKTYAEMIISLILKTSQIKCPHPSCRHNFHIDQCSTLLCEASLDILNLGLREVATPSSHRVDCVRKPETSNSASTTFIDCFCHHGFCLACNTAWERECSVCAHAVLHTEFIGTKDCVHLYCNDCCKQHAEMKIRLTKTSQIECPHPSCQHNFDIEQCKTLLSKKSFEILNIRQVEAAIPISQRVYCPFEDCSSFIPILKPELSGSARDTFVECYSCHRGICVDCNVPWEKECDICSDSVLHNEFISTIDCAHGYCIGCCKQHAEVKILSGSSEIKCPHPDCTHNFDIEQCITLLSPANFDILNTRLTEAAIPAGQKVFCPFQDCSIMMEKAESSSSARNTFAVCYSCHRGFCLECKVPWHSNMSCGEYRAHIENTKQGGDQKLKALATEKGWKRCPIPNCGVMVEKNSGCNHMTCWYKHEFCYKCGLPYENKKATCVCPL</sequence>
<evidence type="ECO:0000256" key="7">
    <source>
        <dbReference type="ARBA" id="ARBA00022737"/>
    </source>
</evidence>
<dbReference type="InterPro" id="IPR044066">
    <property type="entry name" value="TRIAD_supradom"/>
</dbReference>
<dbReference type="InterPro" id="IPR013083">
    <property type="entry name" value="Znf_RING/FYVE/PHD"/>
</dbReference>
<dbReference type="Gene3D" id="1.20.120.1750">
    <property type="match status" value="1"/>
</dbReference>
<dbReference type="AlphaFoldDB" id="A0A8T0I0V3"/>
<feature type="domain" description="RING-type" evidence="12">
    <location>
        <begin position="362"/>
        <end position="407"/>
    </location>
</feature>
<comment type="function">
    <text evidence="2">Might act as an E3 ubiquitin-protein ligase, or as part of E3 complex, which accepts ubiquitin from specific E2 ubiquitin-conjugating enzymes and then transfers it to substrates.</text>
</comment>
<evidence type="ECO:0000256" key="10">
    <source>
        <dbReference type="ARBA" id="ARBA00022833"/>
    </source>
</evidence>
<dbReference type="InterPro" id="IPR001841">
    <property type="entry name" value="Znf_RING"/>
</dbReference>
<proteinExistence type="inferred from homology"/>
<accession>A0A8T0I0V3</accession>
<comment type="catalytic activity">
    <reaction evidence="1">
        <text>[E2 ubiquitin-conjugating enzyme]-S-ubiquitinyl-L-cysteine + [acceptor protein]-L-lysine = [E2 ubiquitin-conjugating enzyme]-L-cysteine + [acceptor protein]-N(6)-ubiquitinyl-L-lysine.</text>
        <dbReference type="EC" id="2.3.2.31"/>
    </reaction>
</comment>
<evidence type="ECO:0000256" key="9">
    <source>
        <dbReference type="ARBA" id="ARBA00022786"/>
    </source>
</evidence>
<dbReference type="PANTHER" id="PTHR11685">
    <property type="entry name" value="RBR FAMILY RING FINGER AND IBR DOMAIN-CONTAINING"/>
    <property type="match status" value="1"/>
</dbReference>
<dbReference type="PROSITE" id="PS50089">
    <property type="entry name" value="ZF_RING_2"/>
    <property type="match status" value="3"/>
</dbReference>
<dbReference type="SMART" id="SM00647">
    <property type="entry name" value="IBR"/>
    <property type="match status" value="3"/>
</dbReference>
<evidence type="ECO:0000256" key="8">
    <source>
        <dbReference type="ARBA" id="ARBA00022771"/>
    </source>
</evidence>
<keyword evidence="5" id="KW-0808">Transferase</keyword>
<dbReference type="Gene3D" id="3.30.40.10">
    <property type="entry name" value="Zinc/RING finger domain, C3HC4 (zinc finger)"/>
    <property type="match status" value="3"/>
</dbReference>
<keyword evidence="10" id="KW-0862">Zinc</keyword>
<dbReference type="GO" id="GO:0008270">
    <property type="term" value="F:zinc ion binding"/>
    <property type="evidence" value="ECO:0007669"/>
    <property type="project" value="UniProtKB-KW"/>
</dbReference>
<keyword evidence="15" id="KW-1185">Reference proteome</keyword>
<gene>
    <name evidence="14" type="ORF">KC19_5G066800</name>
</gene>
<feature type="domain" description="RING-type" evidence="13">
    <location>
        <begin position="358"/>
        <end position="570"/>
    </location>
</feature>
<name>A0A8T0I0V3_CERPU</name>
<comment type="caution">
    <text evidence="14">The sequence shown here is derived from an EMBL/GenBank/DDBJ whole genome shotgun (WGS) entry which is preliminary data.</text>
</comment>
<evidence type="ECO:0000256" key="6">
    <source>
        <dbReference type="ARBA" id="ARBA00022723"/>
    </source>
</evidence>
<evidence type="ECO:0000313" key="15">
    <source>
        <dbReference type="Proteomes" id="UP000822688"/>
    </source>
</evidence>
<dbReference type="GO" id="GO:0016567">
    <property type="term" value="P:protein ubiquitination"/>
    <property type="evidence" value="ECO:0007669"/>
    <property type="project" value="InterPro"/>
</dbReference>
<dbReference type="GO" id="GO:0061630">
    <property type="term" value="F:ubiquitin protein ligase activity"/>
    <property type="evidence" value="ECO:0007669"/>
    <property type="project" value="UniProtKB-EC"/>
</dbReference>
<evidence type="ECO:0000256" key="4">
    <source>
        <dbReference type="ARBA" id="ARBA00012251"/>
    </source>
</evidence>
<evidence type="ECO:0000256" key="3">
    <source>
        <dbReference type="ARBA" id="ARBA00005884"/>
    </source>
</evidence>
<feature type="domain" description="RING-type" evidence="12">
    <location>
        <begin position="228"/>
        <end position="274"/>
    </location>
</feature>
<protein>
    <recommendedName>
        <fullName evidence="4">RBR-type E3 ubiquitin transferase</fullName>
        <ecNumber evidence="4">2.3.2.31</ecNumber>
    </recommendedName>
</protein>
<evidence type="ECO:0000259" key="13">
    <source>
        <dbReference type="PROSITE" id="PS51873"/>
    </source>
</evidence>
<dbReference type="InterPro" id="IPR002867">
    <property type="entry name" value="IBR_dom"/>
</dbReference>
<dbReference type="PROSITE" id="PS51873">
    <property type="entry name" value="TRIAD"/>
    <property type="match status" value="1"/>
</dbReference>
<dbReference type="SUPFAM" id="SSF57850">
    <property type="entry name" value="RING/U-box"/>
    <property type="match status" value="5"/>
</dbReference>
<evidence type="ECO:0000256" key="2">
    <source>
        <dbReference type="ARBA" id="ARBA00003976"/>
    </source>
</evidence>
<dbReference type="CDD" id="cd22582">
    <property type="entry name" value="BRcat_RBR_unk"/>
    <property type="match status" value="1"/>
</dbReference>
<dbReference type="EMBL" id="CM026425">
    <property type="protein sequence ID" value="KAG0576253.1"/>
    <property type="molecule type" value="Genomic_DNA"/>
</dbReference>
<comment type="similarity">
    <text evidence="3">Belongs to the RBR family. Ariadne subfamily.</text>
</comment>
<keyword evidence="7" id="KW-0677">Repeat</keyword>
<keyword evidence="6" id="KW-0479">Metal-binding</keyword>